<reference evidence="1" key="1">
    <citation type="submission" date="2022-10" db="EMBL/GenBank/DDBJ databases">
        <authorList>
            <person name="Byrne P K."/>
        </authorList>
    </citation>
    <scope>NUCLEOTIDE SEQUENCE</scope>
    <source>
        <strain evidence="1">IFO1802</strain>
    </source>
</reference>
<dbReference type="InterPro" id="IPR031398">
    <property type="entry name" value="She3"/>
</dbReference>
<dbReference type="GO" id="GO:0003723">
    <property type="term" value="F:RNA binding"/>
    <property type="evidence" value="ECO:0007669"/>
    <property type="project" value="UniProtKB-KW"/>
</dbReference>
<keyword evidence="2" id="KW-1185">Reference proteome</keyword>
<dbReference type="GO" id="GO:0048309">
    <property type="term" value="P:endoplasmic reticulum inheritance"/>
    <property type="evidence" value="ECO:0007669"/>
    <property type="project" value="InterPro"/>
</dbReference>
<proteinExistence type="predicted"/>
<organism evidence="1 2">
    <name type="scientific">Saccharomyces kudriavzevii (strain ATCC MYA-4449 / AS 2.2408 / CBS 8840 / NBRC 1802 / NCYC 2889)</name>
    <name type="common">Yeast</name>
    <dbReference type="NCBI Taxonomy" id="226230"/>
    <lineage>
        <taxon>Eukaryota</taxon>
        <taxon>Fungi</taxon>
        <taxon>Dikarya</taxon>
        <taxon>Ascomycota</taxon>
        <taxon>Saccharomycotina</taxon>
        <taxon>Saccharomycetes</taxon>
        <taxon>Saccharomycetales</taxon>
        <taxon>Saccharomycetaceae</taxon>
        <taxon>Saccharomyces</taxon>
    </lineage>
</organism>
<dbReference type="EMBL" id="OX365897">
    <property type="protein sequence ID" value="CAI4055597.1"/>
    <property type="molecule type" value="Genomic_DNA"/>
</dbReference>
<dbReference type="GO" id="GO:0051028">
    <property type="term" value="P:mRNA transport"/>
    <property type="evidence" value="ECO:0007669"/>
    <property type="project" value="UniProtKB-UniRule"/>
</dbReference>
<dbReference type="Pfam" id="PF17078">
    <property type="entry name" value="SHE3"/>
    <property type="match status" value="1"/>
</dbReference>
<evidence type="ECO:0000313" key="1">
    <source>
        <dbReference type="EMBL" id="CAI4055597.1"/>
    </source>
</evidence>
<accession>A0AA35JB78</accession>
<dbReference type="Proteomes" id="UP001162087">
    <property type="component" value="Chromosome 2"/>
</dbReference>
<gene>
    <name evidence="1" type="primary">SKDI02G2400</name>
    <name evidence="1" type="ORF">SKDI_02G2400</name>
</gene>
<dbReference type="OrthoDB" id="6088208at2759"/>
<name>A0AA35JB78_SACK1</name>
<dbReference type="GO" id="GO:0005789">
    <property type="term" value="C:endoplasmic reticulum membrane"/>
    <property type="evidence" value="ECO:0007669"/>
    <property type="project" value="UniProtKB-SubCell"/>
</dbReference>
<sequence length="429" mass="47907">MSGQDNVPASPSKLAPHHNIFMANLESSPTKDRSTSTQNTFNQNVSSSKVIESLHDQIDMLTKANLQLTRQSQNLLGKLELAQSKESKLLENLNLLKNENENFNSIFERKNKKLKELEKDFSELSSNYNEQKEKMAELNKVARDSSAIENSCSEKLQNMEVNYNSLLESQNFYRDHYSDEISKLNEKISFLELELSNQNFNYGSDASSNSDMEFNLNKFNDSVKDLKSMEAEKDSKLSKIISDSLNELNLQNWLNLYETSEDLISTFAEKMDLSEVLEKNDDKMADKDAVLISLRKNAQTQIESNNANILNNSNASDMLPIKMVKLRKTSNINDSSANGSSSNNKRRSFYTASPLLSSGSVPKSASPVLPGVKRTASVRKPSSSSGKNVTHNHDPSTSLTASVPPGVTRTVSSAHKKKRNSMVMHGNQS</sequence>
<protein>
    <submittedName>
        <fullName evidence="1">Uncharacterized protein</fullName>
    </submittedName>
</protein>
<evidence type="ECO:0000313" key="2">
    <source>
        <dbReference type="Proteomes" id="UP001162087"/>
    </source>
</evidence>